<dbReference type="GO" id="GO:0046872">
    <property type="term" value="F:metal ion binding"/>
    <property type="evidence" value="ECO:0007669"/>
    <property type="project" value="UniProtKB-KW"/>
</dbReference>
<evidence type="ECO:0000256" key="7">
    <source>
        <dbReference type="ARBA" id="ARBA00023324"/>
    </source>
</evidence>
<evidence type="ECO:0000256" key="4">
    <source>
        <dbReference type="ARBA" id="ARBA00022723"/>
    </source>
</evidence>
<dbReference type="CDD" id="cd08156">
    <property type="entry name" value="catalase_clade_3"/>
    <property type="match status" value="2"/>
</dbReference>
<dbReference type="GO" id="GO:0042744">
    <property type="term" value="P:hydrogen peroxide catabolic process"/>
    <property type="evidence" value="ECO:0007669"/>
    <property type="project" value="UniProtKB-KW"/>
</dbReference>
<dbReference type="InterPro" id="IPR024708">
    <property type="entry name" value="Catalase_AS"/>
</dbReference>
<dbReference type="AlphaFoldDB" id="A0AAE9DLI3"/>
<evidence type="ECO:0000256" key="6">
    <source>
        <dbReference type="ARBA" id="ARBA00023004"/>
    </source>
</evidence>
<dbReference type="GO" id="GO:0006979">
    <property type="term" value="P:response to oxidative stress"/>
    <property type="evidence" value="ECO:0007669"/>
    <property type="project" value="InterPro"/>
</dbReference>
<evidence type="ECO:0000256" key="2">
    <source>
        <dbReference type="ARBA" id="ARBA00022559"/>
    </source>
</evidence>
<feature type="domain" description="Catalase core" evidence="11">
    <location>
        <begin position="74"/>
        <end position="458"/>
    </location>
</feature>
<evidence type="ECO:0000259" key="11">
    <source>
        <dbReference type="SMART" id="SM01060"/>
    </source>
</evidence>
<evidence type="ECO:0000256" key="5">
    <source>
        <dbReference type="ARBA" id="ARBA00023002"/>
    </source>
</evidence>
<dbReference type="FunFam" id="2.40.180.10:FF:000001">
    <property type="entry name" value="Catalase"/>
    <property type="match status" value="2"/>
</dbReference>
<comment type="similarity">
    <text evidence="1 9">Belongs to the catalase family.</text>
</comment>
<dbReference type="InterPro" id="IPR020835">
    <property type="entry name" value="Catalase_sf"/>
</dbReference>
<keyword evidence="7 9" id="KW-0376">Hydrogen peroxide</keyword>
<gene>
    <name evidence="12" type="ORF">L3Y34_018892</name>
</gene>
<dbReference type="GO" id="GO:0020037">
    <property type="term" value="F:heme binding"/>
    <property type="evidence" value="ECO:0007669"/>
    <property type="project" value="InterPro"/>
</dbReference>
<dbReference type="PROSITE" id="PS51402">
    <property type="entry name" value="CATALASE_3"/>
    <property type="match status" value="2"/>
</dbReference>
<proteinExistence type="inferred from homology"/>
<keyword evidence="6 9" id="KW-0408">Iron</keyword>
<dbReference type="SMART" id="SM01060">
    <property type="entry name" value="Catalase"/>
    <property type="match status" value="2"/>
</dbReference>
<keyword evidence="2 9" id="KW-0575">Peroxidase</keyword>
<evidence type="ECO:0000256" key="9">
    <source>
        <dbReference type="RuleBase" id="RU000498"/>
    </source>
</evidence>
<protein>
    <recommendedName>
        <fullName evidence="9">Catalase</fullName>
        <ecNumber evidence="9">1.11.1.6</ecNumber>
    </recommendedName>
</protein>
<evidence type="ECO:0000256" key="8">
    <source>
        <dbReference type="ARBA" id="ARBA00049254"/>
    </source>
</evidence>
<dbReference type="InterPro" id="IPR010582">
    <property type="entry name" value="Catalase_immune_responsive"/>
</dbReference>
<dbReference type="PANTHER" id="PTHR11465:SF25">
    <property type="entry name" value="PEROXISOMAL CATALASE 1"/>
    <property type="match status" value="1"/>
</dbReference>
<dbReference type="PROSITE" id="PS00437">
    <property type="entry name" value="CATALASE_1"/>
    <property type="match status" value="2"/>
</dbReference>
<dbReference type="Pfam" id="PF06628">
    <property type="entry name" value="Catalase-rel"/>
    <property type="match status" value="2"/>
</dbReference>
<dbReference type="GO" id="GO:0004096">
    <property type="term" value="F:catalase activity"/>
    <property type="evidence" value="ECO:0007669"/>
    <property type="project" value="UniProtKB-EC"/>
</dbReference>
<evidence type="ECO:0000313" key="12">
    <source>
        <dbReference type="EMBL" id="ULU07486.1"/>
    </source>
</evidence>
<keyword evidence="5 9" id="KW-0560">Oxidoreductase</keyword>
<dbReference type="InterPro" id="IPR040333">
    <property type="entry name" value="Catalase_3"/>
</dbReference>
<evidence type="ECO:0000256" key="3">
    <source>
        <dbReference type="ARBA" id="ARBA00022617"/>
    </source>
</evidence>
<feature type="domain" description="Catalase core" evidence="11">
    <location>
        <begin position="573"/>
        <end position="957"/>
    </location>
</feature>
<dbReference type="Proteomes" id="UP000827892">
    <property type="component" value="Chromosome II"/>
</dbReference>
<dbReference type="InterPro" id="IPR011614">
    <property type="entry name" value="Catalase_core"/>
</dbReference>
<dbReference type="Gene3D" id="2.40.180.10">
    <property type="entry name" value="Catalase core domain"/>
    <property type="match status" value="2"/>
</dbReference>
<dbReference type="InterPro" id="IPR002226">
    <property type="entry name" value="Catalase_haem_BS"/>
</dbReference>
<evidence type="ECO:0000313" key="13">
    <source>
        <dbReference type="Proteomes" id="UP000827892"/>
    </source>
</evidence>
<reference evidence="12 13" key="1">
    <citation type="submission" date="2022-05" db="EMBL/GenBank/DDBJ databases">
        <title>Chromosome-level reference genomes for two strains of Caenorhabditis briggsae: an improved platform for comparative genomics.</title>
        <authorList>
            <person name="Stevens L."/>
            <person name="Andersen E.C."/>
        </authorList>
    </citation>
    <scope>NUCLEOTIDE SEQUENCE [LARGE SCALE GENOMIC DNA]</scope>
    <source>
        <strain evidence="12">QX1410_ONT</strain>
        <tissue evidence="12">Whole-organism</tissue>
    </source>
</reference>
<dbReference type="InterPro" id="IPR018028">
    <property type="entry name" value="Catalase"/>
</dbReference>
<comment type="catalytic activity">
    <reaction evidence="8 9">
        <text>2 H2O2 = O2 + 2 H2O</text>
        <dbReference type="Rhea" id="RHEA:20309"/>
        <dbReference type="ChEBI" id="CHEBI:15377"/>
        <dbReference type="ChEBI" id="CHEBI:15379"/>
        <dbReference type="ChEBI" id="CHEBI:16240"/>
        <dbReference type="EC" id="1.11.1.6"/>
    </reaction>
</comment>
<name>A0AAE9DLI3_CAEBR</name>
<dbReference type="EC" id="1.11.1.6" evidence="9"/>
<comment type="function">
    <text evidence="10">Catalyzes the degradation of hydrogen peroxide (H(2)O(2)) generated by peroxisomal oxidases to water and oxygen, thereby protecting cells from the toxic effects of hydrogen peroxide.</text>
</comment>
<dbReference type="Pfam" id="PF00199">
    <property type="entry name" value="Catalase"/>
    <property type="match status" value="2"/>
</dbReference>
<organism evidence="12 13">
    <name type="scientific">Caenorhabditis briggsae</name>
    <dbReference type="NCBI Taxonomy" id="6238"/>
    <lineage>
        <taxon>Eukaryota</taxon>
        <taxon>Metazoa</taxon>
        <taxon>Ecdysozoa</taxon>
        <taxon>Nematoda</taxon>
        <taxon>Chromadorea</taxon>
        <taxon>Rhabditida</taxon>
        <taxon>Rhabditina</taxon>
        <taxon>Rhabditomorpha</taxon>
        <taxon>Rhabditoidea</taxon>
        <taxon>Rhabditidae</taxon>
        <taxon>Peloderinae</taxon>
        <taxon>Caenorhabditis</taxon>
    </lineage>
</organism>
<dbReference type="EMBL" id="CP090892">
    <property type="protein sequence ID" value="ULU07486.1"/>
    <property type="molecule type" value="Genomic_DNA"/>
</dbReference>
<evidence type="ECO:0000256" key="10">
    <source>
        <dbReference type="RuleBase" id="RU004142"/>
    </source>
</evidence>
<dbReference type="PRINTS" id="PR00067">
    <property type="entry name" value="CATALASE"/>
</dbReference>
<keyword evidence="3 9" id="KW-0349">Heme</keyword>
<evidence type="ECO:0000256" key="1">
    <source>
        <dbReference type="ARBA" id="ARBA00005329"/>
    </source>
</evidence>
<dbReference type="SUPFAM" id="SSF56634">
    <property type="entry name" value="Heme-dependent catalase-like"/>
    <property type="match status" value="2"/>
</dbReference>
<sequence>MPNLTIASVSRSNIHRLARCFFSVDSTKYAQSKDPKMPMLPHAINLSGDSQPGAIADDQLKQYRDTHKEPHVLTMSNGAPIYTKTASLTAGSRGPMLLQDVVFLDEMAHFDRERIPERVVHAKGGGAHGYFEVTHDITKYCKADMFSEIGKKTPMLARFSTVGGESGSADTARDPRGFALKFYTEEGNWDLVGNNTPIFFIRDAIHFPNFIHTQKRNPRTHLKDRNAMYDFWINRPESIHQVMFLFSDRGTPDGFRHMNGYGSHAFKMVNKEGQPIYCKFHFKPKQGVKNLSAADANKLAGDNPDYAIEDLFNAIEKKNFPEWTLFIQVMTFEQAEKWEMNPFDVTKVWPHGDFPLIEVGKMILNRNPKNYFAEIEQSAFCPAHVVPGIEFSPDKMLQGRLFSYTDTHYHRLGPNYIQLPVNCPYRSRAHNTQRDGLMTIDSQEDAPNYFPNSFNGYRTREDVKESTFGLTGDVDRYETTDDHNFEQPRQFWEKVLKEDERDRLVENFADSLSGCYEQIQEGMLKIFSKVHPDFGNAVRHALCQRKKKTMPNDPSDNQLKNYKATYPKPQVITTSNGAPIYTKTAVLTAGRRGPMLMQDVVYMDEMAHFDRERIPERVVHAKGAGAHGYFEVTHDISKYCKADIFNKVGKQTPLLVRFSTVGGESGSADTARDPRGFAIKFYTEEGNWDLVGNNTPIFFIRDPIHFPNFIHTQKRNPQTHLKDPNAIFDFWLHRPEALHQVMFLFGDRGLPDGYRHMNGYGSHTFKMVNKEGKAVYCKFHFKPTQGVKSLTVEKAGRLASEDPDYSIRDLFNAIEKGDFPVWKMFIQVMTFEQAEKWEFNPFDVTKVWPHGEFPLIEVGKMVLNRNPRNYFAEIEQSAFCPAHIVPGIEFSPDKMLQGRIFSYTDTHFHRLGPNYIQLPVNCPYRSRAHNTQRDGSMAYDNQQHAPNYFPNSFNYGKTRSDVKDNVFQTVGDVDRYESGDDNNYEQPRVFWEKILDTGARERMCQNFAGALGGCHDFIVAGMLDHFTKVHPDFGARVKALIQAQTRSHI</sequence>
<accession>A0AAE9DLI3</accession>
<dbReference type="PANTHER" id="PTHR11465">
    <property type="entry name" value="CATALASE"/>
    <property type="match status" value="1"/>
</dbReference>
<keyword evidence="4 9" id="KW-0479">Metal-binding</keyword>
<dbReference type="PROSITE" id="PS00438">
    <property type="entry name" value="CATALASE_2"/>
    <property type="match status" value="2"/>
</dbReference>